<sequence length="357" mass="41179">MEKLKKLVELKKKQLGDSYKEFDSPFVPSDGVGEYIIEMAQVTKDDIFIDVGCGDGRILLEVFEKVQCKCIGIEIDPVLIEKAHQRMPQQIQSKAIEVIQCDFKSDQAAALIKKATVFYKKKFFSFFFFWFIFVKKEKMFQIMPVVTDILSKNLPNEARICCHTFPLRTILNNRKVEVNDWPFISLGIEIDLIPSKEHMEQLKRWYEGTSFQHTLGLNSYATAMNTWNNEMKNKENIIVNMVHPLLKANYSVEKYCQLIQIGDHSIDSVLASSTGSKVTHIQRFIHNYLSQCQQSSKSASFVFLNPPKEIFYTPNKVVEINKNKKNTTIKSDLMLYLTPLKNENVGWKPPNAAVRIT</sequence>
<keyword evidence="3" id="KW-0808">Transferase</keyword>
<feature type="domain" description="Methyltransferase" evidence="5">
    <location>
        <begin position="44"/>
        <end position="105"/>
    </location>
</feature>
<proteinExistence type="inferred from homology"/>
<comment type="caution">
    <text evidence="6">The sequence shown here is derived from an EMBL/GenBank/DDBJ whole genome shotgun (WGS) entry which is preliminary data.</text>
</comment>
<dbReference type="SUPFAM" id="SSF53335">
    <property type="entry name" value="S-adenosyl-L-methionine-dependent methyltransferases"/>
    <property type="match status" value="1"/>
</dbReference>
<dbReference type="GO" id="GO:0016279">
    <property type="term" value="F:protein-lysine N-methyltransferase activity"/>
    <property type="evidence" value="ECO:0007669"/>
    <property type="project" value="InterPro"/>
</dbReference>
<dbReference type="PANTHER" id="PTHR13610:SF20">
    <property type="entry name" value="METHYLTRANSFERASE DOMAIN-CONTAINING PROTEIN"/>
    <property type="match status" value="1"/>
</dbReference>
<evidence type="ECO:0000313" key="6">
    <source>
        <dbReference type="EMBL" id="ETO09775.1"/>
    </source>
</evidence>
<gene>
    <name evidence="6" type="ORF">RFI_27602</name>
</gene>
<accession>X6M9T5</accession>
<dbReference type="OrthoDB" id="66144at2759"/>
<dbReference type="InterPro" id="IPR029063">
    <property type="entry name" value="SAM-dependent_MTases_sf"/>
</dbReference>
<protein>
    <submittedName>
        <fullName evidence="6">Putative RNA methylase</fullName>
    </submittedName>
</protein>
<dbReference type="Proteomes" id="UP000023152">
    <property type="component" value="Unassembled WGS sequence"/>
</dbReference>
<dbReference type="InterPro" id="IPR025714">
    <property type="entry name" value="Methyltranfer_dom"/>
</dbReference>
<dbReference type="Pfam" id="PF13847">
    <property type="entry name" value="Methyltransf_31"/>
    <property type="match status" value="1"/>
</dbReference>
<dbReference type="Gene3D" id="3.40.50.150">
    <property type="entry name" value="Vaccinia Virus protein VP39"/>
    <property type="match status" value="1"/>
</dbReference>
<dbReference type="CDD" id="cd02440">
    <property type="entry name" value="AdoMet_MTases"/>
    <property type="match status" value="1"/>
</dbReference>
<dbReference type="PANTHER" id="PTHR13610">
    <property type="entry name" value="METHYLTRANSFERASE DOMAIN-CONTAINING PROTEIN"/>
    <property type="match status" value="1"/>
</dbReference>
<evidence type="ECO:0000313" key="7">
    <source>
        <dbReference type="Proteomes" id="UP000023152"/>
    </source>
</evidence>
<dbReference type="InterPro" id="IPR026170">
    <property type="entry name" value="FAM173A/B"/>
</dbReference>
<evidence type="ECO:0000256" key="2">
    <source>
        <dbReference type="ARBA" id="ARBA00022603"/>
    </source>
</evidence>
<name>X6M9T5_RETFI</name>
<dbReference type="AlphaFoldDB" id="X6M9T5"/>
<organism evidence="6 7">
    <name type="scientific">Reticulomyxa filosa</name>
    <dbReference type="NCBI Taxonomy" id="46433"/>
    <lineage>
        <taxon>Eukaryota</taxon>
        <taxon>Sar</taxon>
        <taxon>Rhizaria</taxon>
        <taxon>Retaria</taxon>
        <taxon>Foraminifera</taxon>
        <taxon>Monothalamids</taxon>
        <taxon>Reticulomyxidae</taxon>
        <taxon>Reticulomyxa</taxon>
    </lineage>
</organism>
<dbReference type="EMBL" id="ASPP01023912">
    <property type="protein sequence ID" value="ETO09775.1"/>
    <property type="molecule type" value="Genomic_DNA"/>
</dbReference>
<dbReference type="GO" id="GO:1905706">
    <property type="term" value="P:regulation of mitochondrial ATP synthesis coupled proton transport"/>
    <property type="evidence" value="ECO:0007669"/>
    <property type="project" value="TreeGrafter"/>
</dbReference>
<evidence type="ECO:0000259" key="5">
    <source>
        <dbReference type="Pfam" id="PF13847"/>
    </source>
</evidence>
<comment type="similarity">
    <text evidence="1">Belongs to the ANT/ATPSC lysine N-methyltransferase family.</text>
</comment>
<dbReference type="GO" id="GO:0005739">
    <property type="term" value="C:mitochondrion"/>
    <property type="evidence" value="ECO:0007669"/>
    <property type="project" value="TreeGrafter"/>
</dbReference>
<dbReference type="GO" id="GO:0032259">
    <property type="term" value="P:methylation"/>
    <property type="evidence" value="ECO:0007669"/>
    <property type="project" value="UniProtKB-KW"/>
</dbReference>
<keyword evidence="4" id="KW-0949">S-adenosyl-L-methionine</keyword>
<evidence type="ECO:0000256" key="4">
    <source>
        <dbReference type="ARBA" id="ARBA00022691"/>
    </source>
</evidence>
<evidence type="ECO:0000256" key="1">
    <source>
        <dbReference type="ARBA" id="ARBA00010633"/>
    </source>
</evidence>
<keyword evidence="2 6" id="KW-0489">Methyltransferase</keyword>
<evidence type="ECO:0000256" key="3">
    <source>
        <dbReference type="ARBA" id="ARBA00022679"/>
    </source>
</evidence>
<keyword evidence="7" id="KW-1185">Reference proteome</keyword>
<reference evidence="6 7" key="1">
    <citation type="journal article" date="2013" name="Curr. Biol.">
        <title>The Genome of the Foraminiferan Reticulomyxa filosa.</title>
        <authorList>
            <person name="Glockner G."/>
            <person name="Hulsmann N."/>
            <person name="Schleicher M."/>
            <person name="Noegel A.A."/>
            <person name="Eichinger L."/>
            <person name="Gallinger C."/>
            <person name="Pawlowski J."/>
            <person name="Sierra R."/>
            <person name="Euteneuer U."/>
            <person name="Pillet L."/>
            <person name="Moustafa A."/>
            <person name="Platzer M."/>
            <person name="Groth M."/>
            <person name="Szafranski K."/>
            <person name="Schliwa M."/>
        </authorList>
    </citation>
    <scope>NUCLEOTIDE SEQUENCE [LARGE SCALE GENOMIC DNA]</scope>
</reference>